<dbReference type="RefSeq" id="WP_191628389.1">
    <property type="nucleotide sequence ID" value="NZ_CABVJE010000010.1"/>
</dbReference>
<dbReference type="InterPro" id="IPR027417">
    <property type="entry name" value="P-loop_NTPase"/>
</dbReference>
<name>A0A5E7TWK3_PSEFL</name>
<evidence type="ECO:0000313" key="1">
    <source>
        <dbReference type="EMBL" id="VVQ02535.1"/>
    </source>
</evidence>
<evidence type="ECO:0008006" key="3">
    <source>
        <dbReference type="Google" id="ProtNLM"/>
    </source>
</evidence>
<gene>
    <name evidence="1" type="ORF">PS938_02631</name>
</gene>
<proteinExistence type="predicted"/>
<dbReference type="AlphaFoldDB" id="A0A5E7TWK3"/>
<sequence>MLVAVDLKDDANLKAACEAVLAHNRELPWYQGWLKKLSEFLRKVQDADQEEFCSTAFQELLWESEVITKTGMGTVNVSEVIADPGVAECLWSLRASLKAGDAHLHDQVLKESWRELNQLVAPPLVRRNPRLKKYRLFAALCPTELTTLAHYPKLRTLASLIGVGGTEHELSLHRSVLERLDDVLGEREKGLSIPTLERMTLPWLLYMKFVKEQEAEATEIADPTTGQERLNPLPAERRRRGMLAIGGGIATIRAIIEFTKEGCKREDLVEHMRSINPSHATSSIRTQLNSLIAEWGVLRAQGDEIHLTPRGEGLLETGEPDEVSDWLLTRVLGFDHMLYALRSVPMSASALNDALRKVNPGWTSDRALTSLTFWLRALQLVETRADKLLHLTELGETWAAQIYWEPQSLTPDAGTVSTSVLPASEEAVPFERPSLETIQRSFPENIAFPISLVARLDAGLWSHPRRHFAVLTGLSGAGKTVLARGYALALHEGQAHPSECLLTVPVQPGWHDPSCLLGYVNPLNSESYVRTAFVDFLLRASADPERPYTVVLDEMNLSHPEQYLAPLLSAMETGDHIELHSQDNDINGVPATITYPSNLVIIGTVNMDETTHGLSDKVLDRAAVIEFWDIDVEAFPGWKTSALAEAQIARVRDTLKGLVNALRPARLHFGWRTIHDVIGYIEQAERGGVIGFDSALDQAIYAKVLPKLRGEDTPRVQAAFADTSSLLRDMRLADSAAKVAELQDDLRSLGSARFWR</sequence>
<dbReference type="Proteomes" id="UP000327191">
    <property type="component" value="Unassembled WGS sequence"/>
</dbReference>
<accession>A0A5E7TWK3</accession>
<dbReference type="Gene3D" id="3.40.50.300">
    <property type="entry name" value="P-loop containing nucleotide triphosphate hydrolases"/>
    <property type="match status" value="1"/>
</dbReference>
<dbReference type="SUPFAM" id="SSF52540">
    <property type="entry name" value="P-loop containing nucleoside triphosphate hydrolases"/>
    <property type="match status" value="1"/>
</dbReference>
<dbReference type="EMBL" id="CABVJE010000010">
    <property type="protein sequence ID" value="VVQ02535.1"/>
    <property type="molecule type" value="Genomic_DNA"/>
</dbReference>
<organism evidence="1 2">
    <name type="scientific">Pseudomonas fluorescens</name>
    <dbReference type="NCBI Taxonomy" id="294"/>
    <lineage>
        <taxon>Bacteria</taxon>
        <taxon>Pseudomonadati</taxon>
        <taxon>Pseudomonadota</taxon>
        <taxon>Gammaproteobacteria</taxon>
        <taxon>Pseudomonadales</taxon>
        <taxon>Pseudomonadaceae</taxon>
        <taxon>Pseudomonas</taxon>
    </lineage>
</organism>
<protein>
    <recommendedName>
        <fullName evidence="3">Restriction endonuclease</fullName>
    </recommendedName>
</protein>
<evidence type="ECO:0000313" key="2">
    <source>
        <dbReference type="Proteomes" id="UP000327191"/>
    </source>
</evidence>
<reference evidence="1 2" key="1">
    <citation type="submission" date="2019-09" db="EMBL/GenBank/DDBJ databases">
        <authorList>
            <person name="Chandra G."/>
            <person name="Truman W A."/>
        </authorList>
    </citation>
    <scope>NUCLEOTIDE SEQUENCE [LARGE SCALE GENOMIC DNA]</scope>
    <source>
        <strain evidence="1">PS938</strain>
    </source>
</reference>